<comment type="caution">
    <text evidence="1">The sequence shown here is derived from an EMBL/GenBank/DDBJ whole genome shotgun (WGS) entry which is preliminary data.</text>
</comment>
<dbReference type="EMBL" id="JBHFNQ010000064">
    <property type="protein sequence ID" value="MFB2876913.1"/>
    <property type="molecule type" value="Genomic_DNA"/>
</dbReference>
<evidence type="ECO:0008006" key="3">
    <source>
        <dbReference type="Google" id="ProtNLM"/>
    </source>
</evidence>
<evidence type="ECO:0000313" key="2">
    <source>
        <dbReference type="Proteomes" id="UP001576774"/>
    </source>
</evidence>
<protein>
    <recommendedName>
        <fullName evidence="3">CopG family transcriptional regulator</fullName>
    </recommendedName>
</protein>
<evidence type="ECO:0000313" key="1">
    <source>
        <dbReference type="EMBL" id="MFB2876913.1"/>
    </source>
</evidence>
<name>A0ABV4X3W7_9CYAN</name>
<proteinExistence type="predicted"/>
<reference evidence="1 2" key="1">
    <citation type="submission" date="2024-09" db="EMBL/GenBank/DDBJ databases">
        <title>Floridaenema gen nov. (Aerosakkonemataceae, Aerosakkonematales ord. nov., Cyanobacteria) from benthic tropical and subtropical fresh waters, with the description of four new species.</title>
        <authorList>
            <person name="Moretto J.A."/>
            <person name="Berthold D.E."/>
            <person name="Lefler F.W."/>
            <person name="Huang I.-S."/>
            <person name="Laughinghouse H. IV."/>
        </authorList>
    </citation>
    <scope>NUCLEOTIDE SEQUENCE [LARGE SCALE GENOMIC DNA]</scope>
    <source>
        <strain evidence="1 2">BLCC-F46</strain>
    </source>
</reference>
<sequence length="58" mass="6800">MEKEKEKDKSTCSFRIDKDLNDWLQDYQEVTGKSKTDVIIEALVTYRLLTVNGFKVQT</sequence>
<dbReference type="RefSeq" id="WP_413270029.1">
    <property type="nucleotide sequence ID" value="NZ_JBHFNQ010000064.1"/>
</dbReference>
<keyword evidence="2" id="KW-1185">Reference proteome</keyword>
<accession>A0ABV4X3W7</accession>
<dbReference type="Proteomes" id="UP001576774">
    <property type="component" value="Unassembled WGS sequence"/>
</dbReference>
<gene>
    <name evidence="1" type="ORF">ACE1CC_08455</name>
</gene>
<organism evidence="1 2">
    <name type="scientific">Floridaenema aerugineum BLCC-F46</name>
    <dbReference type="NCBI Taxonomy" id="3153654"/>
    <lineage>
        <taxon>Bacteria</taxon>
        <taxon>Bacillati</taxon>
        <taxon>Cyanobacteriota</taxon>
        <taxon>Cyanophyceae</taxon>
        <taxon>Oscillatoriophycideae</taxon>
        <taxon>Aerosakkonematales</taxon>
        <taxon>Aerosakkonemataceae</taxon>
        <taxon>Floridanema</taxon>
        <taxon>Floridanema aerugineum</taxon>
    </lineage>
</organism>